<evidence type="ECO:0000313" key="3">
    <source>
        <dbReference type="Proteomes" id="UP001142489"/>
    </source>
</evidence>
<proteinExistence type="predicted"/>
<comment type="caution">
    <text evidence="2">The sequence shown here is derived from an EMBL/GenBank/DDBJ whole genome shotgun (WGS) entry which is preliminary data.</text>
</comment>
<keyword evidence="3" id="KW-1185">Reference proteome</keyword>
<feature type="region of interest" description="Disordered" evidence="1">
    <location>
        <begin position="63"/>
        <end position="102"/>
    </location>
</feature>
<protein>
    <submittedName>
        <fullName evidence="2">Uncharacterized protein</fullName>
    </submittedName>
</protein>
<dbReference type="Proteomes" id="UP001142489">
    <property type="component" value="Unassembled WGS sequence"/>
</dbReference>
<sequence length="509" mass="57175">MGRGKRSRATDEGSSPPRSKQPKIDSFSPTDHNMKEGVMNAVEKQNSFHLLDALMTGTHERKRLPGALSEGESEVEKEPGGYREVPLSDALPLPPFSSKQDSLKQNAQQYGAVSDQIHLIIRALCCIFKNIEEISLYLDKLSQVLSAHLPALTGLPGLHQNPTQSIEDLKQHQIQEPCSSSSVRASSKQPETQRSSQSLILQPNKICLTVRYRWAKKLKWNNLKMAKGYLRDLLQIPLSQVDFISVDSLNDAAWPKKFLLSFESPRLPSLVIRRKDSMARWDVFPTRVFRDSNVKPLLVKTSVNKDNSPTVSAPNIKPKPLNWESFLIPTTPRVLSPETVGNDPLVNGWDSAEEKNLIISYDSLKIDLAIAKQLIGQRMDDIEFQINHSLGGGVCSPQYFGIVPSGRIPSYLSSLFSISHRLAFTSARFNVFPSNVRRHRFSKGSVSPLFQKRLLAGAIRKLRLVDSPENFTTYIQRRRDYKNLLRQKKDAHFRSAALNITGAVKPPPP</sequence>
<reference evidence="2" key="1">
    <citation type="journal article" date="2023" name="DNA Res.">
        <title>Chromosome-level genome assembly of Phrynocephalus forsythii using third-generation DNA sequencing and Hi-C analysis.</title>
        <authorList>
            <person name="Qi Y."/>
            <person name="Zhao W."/>
            <person name="Zhao Y."/>
            <person name="Niu C."/>
            <person name="Cao S."/>
            <person name="Zhang Y."/>
        </authorList>
    </citation>
    <scope>NUCLEOTIDE SEQUENCE</scope>
    <source>
        <tissue evidence="2">Muscle</tissue>
    </source>
</reference>
<dbReference type="OrthoDB" id="10641854at2759"/>
<gene>
    <name evidence="2" type="ORF">JRQ81_005824</name>
</gene>
<organism evidence="2 3">
    <name type="scientific">Phrynocephalus forsythii</name>
    <dbReference type="NCBI Taxonomy" id="171643"/>
    <lineage>
        <taxon>Eukaryota</taxon>
        <taxon>Metazoa</taxon>
        <taxon>Chordata</taxon>
        <taxon>Craniata</taxon>
        <taxon>Vertebrata</taxon>
        <taxon>Euteleostomi</taxon>
        <taxon>Lepidosauria</taxon>
        <taxon>Squamata</taxon>
        <taxon>Bifurcata</taxon>
        <taxon>Unidentata</taxon>
        <taxon>Episquamata</taxon>
        <taxon>Toxicofera</taxon>
        <taxon>Iguania</taxon>
        <taxon>Acrodonta</taxon>
        <taxon>Agamidae</taxon>
        <taxon>Agaminae</taxon>
        <taxon>Phrynocephalus</taxon>
    </lineage>
</organism>
<evidence type="ECO:0000313" key="2">
    <source>
        <dbReference type="EMBL" id="KAJ7313976.1"/>
    </source>
</evidence>
<name>A0A9Q1AW21_9SAUR</name>
<dbReference type="EMBL" id="JAPFRF010000012">
    <property type="protein sequence ID" value="KAJ7313976.1"/>
    <property type="molecule type" value="Genomic_DNA"/>
</dbReference>
<accession>A0A9Q1AW21</accession>
<feature type="region of interest" description="Disordered" evidence="1">
    <location>
        <begin position="1"/>
        <end position="39"/>
    </location>
</feature>
<dbReference type="AlphaFoldDB" id="A0A9Q1AW21"/>
<evidence type="ECO:0000256" key="1">
    <source>
        <dbReference type="SAM" id="MobiDB-lite"/>
    </source>
</evidence>